<feature type="compositionally biased region" description="Basic and acidic residues" evidence="3">
    <location>
        <begin position="425"/>
        <end position="444"/>
    </location>
</feature>
<evidence type="ECO:0000256" key="3">
    <source>
        <dbReference type="SAM" id="MobiDB-lite"/>
    </source>
</evidence>
<keyword evidence="2" id="KW-0456">Lyase</keyword>
<dbReference type="Gene3D" id="3.30.70.1380">
    <property type="entry name" value="Transcriptional regulatory protein pf0864 domain like"/>
    <property type="match status" value="1"/>
</dbReference>
<dbReference type="GO" id="GO:0016151">
    <property type="term" value="F:nickel cation binding"/>
    <property type="evidence" value="ECO:0007669"/>
    <property type="project" value="UniProtKB-UniRule"/>
</dbReference>
<sequence length="444" mass="47602">MGNGGKCVRVGYFDCFSGISGDMTLGALVDAGVDHRAIEGAVASLGLPGSLSFETVRKGGFRATHAKVETPREHAHRHWHHIEAIIDKGRLTDSQKDLARKIFLKLGEAEARVHGTELAKIHFHEVGALDSIMDIVGSAVGLDLLGVDRFEASPVPPGRGWIRAAHGRMALPAPATAEILKGVPLAESPAECELTTPTGAAILATIVERFGPLPAITIESIGLGAGTRDLPEQANVLRLFVGTVNLPPSGDRIWVLETNLDDLPGEVVGYTTIKLMEAGALDAFVTPIQMKKNRPAVMISVLCDEPKIPAMEEILFRETATLGIRRYPVSRHKLKRQATEVETPFGPIRGKLGWIENRPPTFSPEYDDCARAASAHDVALREVFDAANAAYRARAQGEAAEAQPQPSSGVHAAQPAHPYDPNPDEGGHGNHGSGDHDDTHEHPH</sequence>
<evidence type="ECO:0000256" key="2">
    <source>
        <dbReference type="HAMAP-Rule" id="MF_01074"/>
    </source>
</evidence>
<keyword evidence="1 2" id="KW-0533">Nickel</keyword>
<feature type="region of interest" description="Disordered" evidence="3">
    <location>
        <begin position="395"/>
        <end position="444"/>
    </location>
</feature>
<dbReference type="PANTHER" id="PTHR36566:SF1">
    <property type="entry name" value="PYRIDINIUM-3,5-BISTHIOCARBOXYLIC ACID MONONUCLEOTIDE NICKEL INSERTION PROTEIN"/>
    <property type="match status" value="1"/>
</dbReference>
<comment type="similarity">
    <text evidence="2">Belongs to the LarC family.</text>
</comment>
<proteinExistence type="inferred from homology"/>
<dbReference type="EMBL" id="CP042997">
    <property type="protein sequence ID" value="QEH33886.1"/>
    <property type="molecule type" value="Genomic_DNA"/>
</dbReference>
<reference evidence="4 5" key="1">
    <citation type="submission" date="2019-08" db="EMBL/GenBank/DDBJ databases">
        <title>Deep-cultivation of Planctomycetes and their phenomic and genomic characterization uncovers novel biology.</title>
        <authorList>
            <person name="Wiegand S."/>
            <person name="Jogler M."/>
            <person name="Boedeker C."/>
            <person name="Pinto D."/>
            <person name="Vollmers J."/>
            <person name="Rivas-Marin E."/>
            <person name="Kohn T."/>
            <person name="Peeters S.H."/>
            <person name="Heuer A."/>
            <person name="Rast P."/>
            <person name="Oberbeckmann S."/>
            <person name="Bunk B."/>
            <person name="Jeske O."/>
            <person name="Meyerdierks A."/>
            <person name="Storesund J.E."/>
            <person name="Kallscheuer N."/>
            <person name="Luecker S."/>
            <person name="Lage O.M."/>
            <person name="Pohl T."/>
            <person name="Merkel B.J."/>
            <person name="Hornburger P."/>
            <person name="Mueller R.-W."/>
            <person name="Bruemmer F."/>
            <person name="Labrenz M."/>
            <person name="Spormann A.M."/>
            <person name="Op den Camp H."/>
            <person name="Overmann J."/>
            <person name="Amann R."/>
            <person name="Jetten M.S.M."/>
            <person name="Mascher T."/>
            <person name="Medema M.H."/>
            <person name="Devos D.P."/>
            <person name="Kaster A.-K."/>
            <person name="Ovreas L."/>
            <person name="Rohde M."/>
            <person name="Galperin M.Y."/>
            <person name="Jogler C."/>
        </authorList>
    </citation>
    <scope>NUCLEOTIDE SEQUENCE [LARGE SCALE GENOMIC DNA]</scope>
    <source>
        <strain evidence="4 5">OJF2</strain>
    </source>
</reference>
<dbReference type="InterPro" id="IPR002822">
    <property type="entry name" value="Ni_insertion"/>
</dbReference>
<evidence type="ECO:0000256" key="1">
    <source>
        <dbReference type="ARBA" id="ARBA00022596"/>
    </source>
</evidence>
<dbReference type="NCBIfam" id="TIGR00299">
    <property type="entry name" value="nickel pincer cofactor biosynthesis protein LarC"/>
    <property type="match status" value="1"/>
</dbReference>
<evidence type="ECO:0000313" key="4">
    <source>
        <dbReference type="EMBL" id="QEH33886.1"/>
    </source>
</evidence>
<evidence type="ECO:0000313" key="5">
    <source>
        <dbReference type="Proteomes" id="UP000324233"/>
    </source>
</evidence>
<gene>
    <name evidence="4" type="ORF">OJF2_24180</name>
</gene>
<keyword evidence="5" id="KW-1185">Reference proteome</keyword>
<name>A0A5B9VZN4_9BACT</name>
<dbReference type="Gene3D" id="3.10.20.300">
    <property type="entry name" value="mk0293 like domain"/>
    <property type="match status" value="1"/>
</dbReference>
<dbReference type="PANTHER" id="PTHR36566">
    <property type="entry name" value="NICKEL INSERTION PROTEIN-RELATED"/>
    <property type="match status" value="1"/>
</dbReference>
<accession>A0A5B9VZN4</accession>
<dbReference type="Proteomes" id="UP000324233">
    <property type="component" value="Chromosome"/>
</dbReference>
<dbReference type="Pfam" id="PF01969">
    <property type="entry name" value="Ni_insertion"/>
    <property type="match status" value="1"/>
</dbReference>
<dbReference type="GO" id="GO:0016829">
    <property type="term" value="F:lyase activity"/>
    <property type="evidence" value="ECO:0007669"/>
    <property type="project" value="UniProtKB-UniRule"/>
</dbReference>
<dbReference type="KEGG" id="agv:OJF2_24180"/>
<dbReference type="HAMAP" id="MF_01074">
    <property type="entry name" value="LarC"/>
    <property type="match status" value="1"/>
</dbReference>
<dbReference type="AlphaFoldDB" id="A0A5B9VZN4"/>
<protein>
    <recommendedName>
        <fullName evidence="2">Putative nickel insertion protein</fullName>
    </recommendedName>
</protein>
<organism evidence="4 5">
    <name type="scientific">Aquisphaera giovannonii</name>
    <dbReference type="NCBI Taxonomy" id="406548"/>
    <lineage>
        <taxon>Bacteria</taxon>
        <taxon>Pseudomonadati</taxon>
        <taxon>Planctomycetota</taxon>
        <taxon>Planctomycetia</taxon>
        <taxon>Isosphaerales</taxon>
        <taxon>Isosphaeraceae</taxon>
        <taxon>Aquisphaera</taxon>
    </lineage>
</organism>